<evidence type="ECO:0000313" key="1">
    <source>
        <dbReference type="EMBL" id="PIR99063.1"/>
    </source>
</evidence>
<accession>A0A2H0VJ06</accession>
<proteinExistence type="predicted"/>
<protein>
    <submittedName>
        <fullName evidence="1">Uncharacterized protein</fullName>
    </submittedName>
</protein>
<dbReference type="EMBL" id="PFAF01000028">
    <property type="protein sequence ID" value="PIR99063.1"/>
    <property type="molecule type" value="Genomic_DNA"/>
</dbReference>
<evidence type="ECO:0000313" key="2">
    <source>
        <dbReference type="Proteomes" id="UP000230796"/>
    </source>
</evidence>
<organism evidence="1 2">
    <name type="scientific">Candidatus Collierbacteria bacterium CG10_big_fil_rev_8_21_14_0_10_44_9</name>
    <dbReference type="NCBI Taxonomy" id="1974535"/>
    <lineage>
        <taxon>Bacteria</taxon>
        <taxon>Candidatus Collieribacteriota</taxon>
    </lineage>
</organism>
<dbReference type="AlphaFoldDB" id="A0A2H0VJ06"/>
<comment type="caution">
    <text evidence="1">The sequence shown here is derived from an EMBL/GenBank/DDBJ whole genome shotgun (WGS) entry which is preliminary data.</text>
</comment>
<reference evidence="2" key="1">
    <citation type="submission" date="2017-09" db="EMBL/GenBank/DDBJ databases">
        <title>Depth-based differentiation of microbial function through sediment-hosted aquifers and enrichment of novel symbionts in the deep terrestrial subsurface.</title>
        <authorList>
            <person name="Probst A.J."/>
            <person name="Ladd B."/>
            <person name="Jarett J.K."/>
            <person name="Geller-Mcgrath D.E."/>
            <person name="Sieber C.M.K."/>
            <person name="Emerson J.B."/>
            <person name="Anantharaman K."/>
            <person name="Thomas B.C."/>
            <person name="Malmstrom R."/>
            <person name="Stieglmeier M."/>
            <person name="Klingl A."/>
            <person name="Woyke T."/>
            <person name="Ryan C.M."/>
            <person name="Banfield J.F."/>
        </authorList>
    </citation>
    <scope>NUCLEOTIDE SEQUENCE [LARGE SCALE GENOMIC DNA]</scope>
</reference>
<name>A0A2H0VJ06_9BACT</name>
<gene>
    <name evidence="1" type="ORF">COT87_01420</name>
</gene>
<dbReference type="Proteomes" id="UP000230796">
    <property type="component" value="Unassembled WGS sequence"/>
</dbReference>
<sequence length="80" mass="9088">MTVLTDKQLLQATFEEVGSIKEEITGIKEELVANQSEAEKSREEMNDKLDKILDVVSEKFASQHKRISKIEDHLGFAILN</sequence>